<gene>
    <name evidence="1" type="ORF">TCM_041410</name>
</gene>
<dbReference type="EMBL" id="CM001887">
    <property type="protein sequence ID" value="EOY33437.1"/>
    <property type="molecule type" value="Genomic_DNA"/>
</dbReference>
<keyword evidence="2" id="KW-1185">Reference proteome</keyword>
<name>A0A061GW67_THECC</name>
<accession>A0A061GW67</accession>
<dbReference type="InParanoid" id="A0A061GW67"/>
<dbReference type="HOGENOM" id="CLU_2745214_0_0_1"/>
<dbReference type="AlphaFoldDB" id="A0A061GW67"/>
<evidence type="ECO:0000313" key="2">
    <source>
        <dbReference type="Proteomes" id="UP000026915"/>
    </source>
</evidence>
<sequence length="71" mass="7759">MITSHCPDAWCCAVSGMVTHALPAAEHLKASIGWFASKVIPFGTSIKNWSSYKVIAKSRETVLIFADNLHL</sequence>
<dbReference type="Gramene" id="EOY33437">
    <property type="protein sequence ID" value="EOY33437"/>
    <property type="gene ID" value="TCM_041410"/>
</dbReference>
<evidence type="ECO:0000313" key="1">
    <source>
        <dbReference type="EMBL" id="EOY33437.1"/>
    </source>
</evidence>
<organism evidence="1 2">
    <name type="scientific">Theobroma cacao</name>
    <name type="common">Cacao</name>
    <name type="synonym">Cocoa</name>
    <dbReference type="NCBI Taxonomy" id="3641"/>
    <lineage>
        <taxon>Eukaryota</taxon>
        <taxon>Viridiplantae</taxon>
        <taxon>Streptophyta</taxon>
        <taxon>Embryophyta</taxon>
        <taxon>Tracheophyta</taxon>
        <taxon>Spermatophyta</taxon>
        <taxon>Magnoliopsida</taxon>
        <taxon>eudicotyledons</taxon>
        <taxon>Gunneridae</taxon>
        <taxon>Pentapetalae</taxon>
        <taxon>rosids</taxon>
        <taxon>malvids</taxon>
        <taxon>Malvales</taxon>
        <taxon>Malvaceae</taxon>
        <taxon>Byttnerioideae</taxon>
        <taxon>Theobroma</taxon>
    </lineage>
</organism>
<protein>
    <submittedName>
        <fullName evidence="1">Uncharacterized protein</fullName>
    </submittedName>
</protein>
<reference evidence="1 2" key="1">
    <citation type="journal article" date="2013" name="Genome Biol.">
        <title>The genome sequence of the most widely cultivated cacao type and its use to identify candidate genes regulating pod color.</title>
        <authorList>
            <person name="Motamayor J.C."/>
            <person name="Mockaitis K."/>
            <person name="Schmutz J."/>
            <person name="Haiminen N."/>
            <person name="Iii D.L."/>
            <person name="Cornejo O."/>
            <person name="Findley S.D."/>
            <person name="Zheng P."/>
            <person name="Utro F."/>
            <person name="Royaert S."/>
            <person name="Saski C."/>
            <person name="Jenkins J."/>
            <person name="Podicheti R."/>
            <person name="Zhao M."/>
            <person name="Scheffler B.E."/>
            <person name="Stack J.C."/>
            <person name="Feltus F.A."/>
            <person name="Mustiga G.M."/>
            <person name="Amores F."/>
            <person name="Phillips W."/>
            <person name="Marelli J.P."/>
            <person name="May G.D."/>
            <person name="Shapiro H."/>
            <person name="Ma J."/>
            <person name="Bustamante C.D."/>
            <person name="Schnell R.J."/>
            <person name="Main D."/>
            <person name="Gilbert D."/>
            <person name="Parida L."/>
            <person name="Kuhn D.N."/>
        </authorList>
    </citation>
    <scope>NUCLEOTIDE SEQUENCE [LARGE SCALE GENOMIC DNA]</scope>
    <source>
        <strain evidence="2">cv. Matina 1-6</strain>
    </source>
</reference>
<dbReference type="Proteomes" id="UP000026915">
    <property type="component" value="Chromosome 9"/>
</dbReference>
<proteinExistence type="predicted"/>